<sequence>MPTTTPTNPPHGQPFPLTPEDTWALEAHALLWLGNPQDLTLPKGPGVECLNPLLQKDPERPILIRKEFSDLWDEISFWAKQIPWSERGVAIWGNPGSGKSLFLRYALARALLAGTPIILCEHPSHLFYFSASGVQRVSLAQINDRGYDLRFDLGLPSPPPIALWDTNLTENPPMPTPHRVFLRPWSLPFFIVQATEVRDAQWRGWVKEWNGRIWLFDAWTEEEVGKL</sequence>
<dbReference type="Proteomes" id="UP000284706">
    <property type="component" value="Unassembled WGS sequence"/>
</dbReference>
<name>A0A409X861_9AGAR</name>
<dbReference type="InParanoid" id="A0A409X861"/>
<evidence type="ECO:0000313" key="1">
    <source>
        <dbReference type="EMBL" id="PPQ86952.1"/>
    </source>
</evidence>
<protein>
    <submittedName>
        <fullName evidence="1">Uncharacterized protein</fullName>
    </submittedName>
</protein>
<dbReference type="SUPFAM" id="SSF52540">
    <property type="entry name" value="P-loop containing nucleoside triphosphate hydrolases"/>
    <property type="match status" value="1"/>
</dbReference>
<evidence type="ECO:0000313" key="2">
    <source>
        <dbReference type="Proteomes" id="UP000284706"/>
    </source>
</evidence>
<proteinExistence type="predicted"/>
<dbReference type="InterPro" id="IPR027417">
    <property type="entry name" value="P-loop_NTPase"/>
</dbReference>
<gene>
    <name evidence="1" type="ORF">CVT26_007907</name>
</gene>
<comment type="caution">
    <text evidence="1">The sequence shown here is derived from an EMBL/GenBank/DDBJ whole genome shotgun (WGS) entry which is preliminary data.</text>
</comment>
<keyword evidence="2" id="KW-1185">Reference proteome</keyword>
<reference evidence="1 2" key="1">
    <citation type="journal article" date="2018" name="Evol. Lett.">
        <title>Horizontal gene cluster transfer increased hallucinogenic mushroom diversity.</title>
        <authorList>
            <person name="Reynolds H.T."/>
            <person name="Vijayakumar V."/>
            <person name="Gluck-Thaler E."/>
            <person name="Korotkin H.B."/>
            <person name="Matheny P.B."/>
            <person name="Slot J.C."/>
        </authorList>
    </citation>
    <scope>NUCLEOTIDE SEQUENCE [LARGE SCALE GENOMIC DNA]</scope>
    <source>
        <strain evidence="1 2">SRW20</strain>
    </source>
</reference>
<dbReference type="EMBL" id="NHYE01003983">
    <property type="protein sequence ID" value="PPQ86952.1"/>
    <property type="molecule type" value="Genomic_DNA"/>
</dbReference>
<accession>A0A409X861</accession>
<dbReference type="STRING" id="231916.A0A409X861"/>
<dbReference type="AlphaFoldDB" id="A0A409X861"/>
<organism evidence="1 2">
    <name type="scientific">Gymnopilus dilepis</name>
    <dbReference type="NCBI Taxonomy" id="231916"/>
    <lineage>
        <taxon>Eukaryota</taxon>
        <taxon>Fungi</taxon>
        <taxon>Dikarya</taxon>
        <taxon>Basidiomycota</taxon>
        <taxon>Agaricomycotina</taxon>
        <taxon>Agaricomycetes</taxon>
        <taxon>Agaricomycetidae</taxon>
        <taxon>Agaricales</taxon>
        <taxon>Agaricineae</taxon>
        <taxon>Hymenogastraceae</taxon>
        <taxon>Gymnopilus</taxon>
    </lineage>
</organism>